<evidence type="ECO:0000256" key="1">
    <source>
        <dbReference type="ARBA" id="ARBA00023002"/>
    </source>
</evidence>
<feature type="domain" description="NADP-dependent oxidoreductase" evidence="2">
    <location>
        <begin position="15"/>
        <end position="309"/>
    </location>
</feature>
<dbReference type="Pfam" id="PF00248">
    <property type="entry name" value="Aldo_ket_red"/>
    <property type="match status" value="1"/>
</dbReference>
<evidence type="ECO:0000313" key="4">
    <source>
        <dbReference type="Proteomes" id="UP000661649"/>
    </source>
</evidence>
<dbReference type="CDD" id="cd19084">
    <property type="entry name" value="AKR_AKR11B1-like"/>
    <property type="match status" value="1"/>
</dbReference>
<accession>A0ABR7P8P6</accession>
<dbReference type="Gene3D" id="3.20.20.100">
    <property type="entry name" value="NADP-dependent oxidoreductase domain"/>
    <property type="match status" value="1"/>
</dbReference>
<proteinExistence type="predicted"/>
<dbReference type="InterPro" id="IPR050523">
    <property type="entry name" value="AKR_Detox_Biosynth"/>
</dbReference>
<organism evidence="3 4">
    <name type="scientific">Blautia stercoris</name>
    <dbReference type="NCBI Taxonomy" id="871664"/>
    <lineage>
        <taxon>Bacteria</taxon>
        <taxon>Bacillati</taxon>
        <taxon>Bacillota</taxon>
        <taxon>Clostridia</taxon>
        <taxon>Lachnospirales</taxon>
        <taxon>Lachnospiraceae</taxon>
        <taxon>Blautia</taxon>
    </lineage>
</organism>
<dbReference type="PRINTS" id="PR00069">
    <property type="entry name" value="ALDKETRDTASE"/>
</dbReference>
<dbReference type="RefSeq" id="WP_117455132.1">
    <property type="nucleotide sequence ID" value="NZ_JACRTP010000001.1"/>
</dbReference>
<dbReference type="InterPro" id="IPR036812">
    <property type="entry name" value="NAD(P)_OxRdtase_dom_sf"/>
</dbReference>
<evidence type="ECO:0000259" key="2">
    <source>
        <dbReference type="Pfam" id="PF00248"/>
    </source>
</evidence>
<dbReference type="Proteomes" id="UP000661649">
    <property type="component" value="Unassembled WGS sequence"/>
</dbReference>
<dbReference type="InterPro" id="IPR023210">
    <property type="entry name" value="NADP_OxRdtase_dom"/>
</dbReference>
<keyword evidence="1" id="KW-0560">Oxidoreductase</keyword>
<dbReference type="SUPFAM" id="SSF51430">
    <property type="entry name" value="NAD(P)-linked oxidoreductase"/>
    <property type="match status" value="1"/>
</dbReference>
<name>A0ABR7P8P6_9FIRM</name>
<dbReference type="PANTHER" id="PTHR43364:SF4">
    <property type="entry name" value="NAD(P)-LINKED OXIDOREDUCTASE SUPERFAMILY PROTEIN"/>
    <property type="match status" value="1"/>
</dbReference>
<gene>
    <name evidence="3" type="ORF">H8712_03950</name>
</gene>
<protein>
    <submittedName>
        <fullName evidence="3">Aldo/keto reductase</fullName>
    </submittedName>
</protein>
<reference evidence="3 4" key="1">
    <citation type="submission" date="2020-08" db="EMBL/GenBank/DDBJ databases">
        <title>Genome public.</title>
        <authorList>
            <person name="Liu C."/>
            <person name="Sun Q."/>
        </authorList>
    </citation>
    <scope>NUCLEOTIDE SEQUENCE [LARGE SCALE GENOMIC DNA]</scope>
    <source>
        <strain evidence="3 4">3_YM_SP_D4_24.mj</strain>
    </source>
</reference>
<evidence type="ECO:0000313" key="3">
    <source>
        <dbReference type="EMBL" id="MBC8627775.1"/>
    </source>
</evidence>
<sequence length="315" mass="35807">MKYTKFGKTGIEVSKMCLGTWGIGGAGWDNYSDESRMDAIKAALDCGINFIDTAPAYNAGKAEQYVGETLHKLGARKEVVISTKCGNEFIDGKYVRCGSADKILRECDESLQNLKTDYIDVYLVHWPDPNVAMEETMDALNQLKKQGKILHAGVSNFTKEQMEEANKYCEIEAYQPQFSMVDRENEELIRWAHAQDMGVMTYGTLGGGILTGKYRKLKTYEANDNRNRFYPYFREPLFSKAMKLLSVMDKISKERNVPLAQIALNWTLKKEFISSCITGSQSRDKIEANCKVFDWELSAEEMQILDKAIEEYSRA</sequence>
<dbReference type="PANTHER" id="PTHR43364">
    <property type="entry name" value="NADH-SPECIFIC METHYLGLYOXAL REDUCTASE-RELATED"/>
    <property type="match status" value="1"/>
</dbReference>
<dbReference type="InterPro" id="IPR020471">
    <property type="entry name" value="AKR"/>
</dbReference>
<comment type="caution">
    <text evidence="3">The sequence shown here is derived from an EMBL/GenBank/DDBJ whole genome shotgun (WGS) entry which is preliminary data.</text>
</comment>
<dbReference type="EMBL" id="JACRTP010000001">
    <property type="protein sequence ID" value="MBC8627775.1"/>
    <property type="molecule type" value="Genomic_DNA"/>
</dbReference>
<keyword evidence="4" id="KW-1185">Reference proteome</keyword>